<dbReference type="GO" id="GO:0140911">
    <property type="term" value="F:pore-forming activity"/>
    <property type="evidence" value="ECO:0007669"/>
    <property type="project" value="InterPro"/>
</dbReference>
<feature type="binding site" evidence="7">
    <location>
        <position position="58"/>
    </location>
    <ligand>
        <name>Zn(2+)</name>
        <dbReference type="ChEBI" id="CHEBI:29105"/>
    </ligand>
</feature>
<accession>A0A0G1JJ04</accession>
<dbReference type="AlphaFoldDB" id="A0A0G1JJ04"/>
<dbReference type="PANTHER" id="PTHR20855:SF3">
    <property type="entry name" value="LD03007P"/>
    <property type="match status" value="1"/>
</dbReference>
<evidence type="ECO:0000256" key="5">
    <source>
        <dbReference type="ARBA" id="ARBA00022989"/>
    </source>
</evidence>
<evidence type="ECO:0000313" key="9">
    <source>
        <dbReference type="EMBL" id="KKT71378.1"/>
    </source>
</evidence>
<dbReference type="NCBIfam" id="TIGR01065">
    <property type="entry name" value="hlyIII"/>
    <property type="match status" value="1"/>
</dbReference>
<dbReference type="GO" id="GO:0005886">
    <property type="term" value="C:plasma membrane"/>
    <property type="evidence" value="ECO:0007669"/>
    <property type="project" value="UniProtKB-SubCell"/>
</dbReference>
<keyword evidence="5 8" id="KW-1133">Transmembrane helix</keyword>
<comment type="similarity">
    <text evidence="2">Belongs to the UPF0073 (Hly-III) family.</text>
</comment>
<keyword evidence="7" id="KW-0862">Zinc</keyword>
<evidence type="ECO:0000256" key="8">
    <source>
        <dbReference type="SAM" id="Phobius"/>
    </source>
</evidence>
<feature type="transmembrane region" description="Helical" evidence="8">
    <location>
        <begin position="36"/>
        <end position="57"/>
    </location>
</feature>
<feature type="transmembrane region" description="Helical" evidence="8">
    <location>
        <begin position="7"/>
        <end position="30"/>
    </location>
</feature>
<dbReference type="InterPro" id="IPR004254">
    <property type="entry name" value="AdipoR/HlyIII-related"/>
</dbReference>
<feature type="binding site" evidence="7">
    <location>
        <position position="191"/>
    </location>
    <ligand>
        <name>Zn(2+)</name>
        <dbReference type="ChEBI" id="CHEBI:29105"/>
    </ligand>
</feature>
<dbReference type="Proteomes" id="UP000034154">
    <property type="component" value="Unassembled WGS sequence"/>
</dbReference>
<protein>
    <submittedName>
        <fullName evidence="9">Channel protein, hemolysin III family</fullName>
    </submittedName>
</protein>
<organism evidence="9 10">
    <name type="scientific">Candidatus Uhrbacteria bacterium GW2011_GWF2_44_350</name>
    <dbReference type="NCBI Taxonomy" id="1619000"/>
    <lineage>
        <taxon>Bacteria</taxon>
        <taxon>Candidatus Uhriibacteriota</taxon>
    </lineage>
</organism>
<evidence type="ECO:0000256" key="7">
    <source>
        <dbReference type="PIRSR" id="PIRSR604254-1"/>
    </source>
</evidence>
<dbReference type="EMBL" id="LCJB01000018">
    <property type="protein sequence ID" value="KKT71378.1"/>
    <property type="molecule type" value="Genomic_DNA"/>
</dbReference>
<dbReference type="InterPro" id="IPR005744">
    <property type="entry name" value="Hy-lIII"/>
</dbReference>
<feature type="transmembrane region" description="Helical" evidence="8">
    <location>
        <begin position="155"/>
        <end position="174"/>
    </location>
</feature>
<evidence type="ECO:0000256" key="6">
    <source>
        <dbReference type="ARBA" id="ARBA00023136"/>
    </source>
</evidence>
<evidence type="ECO:0000256" key="4">
    <source>
        <dbReference type="ARBA" id="ARBA00022692"/>
    </source>
</evidence>
<evidence type="ECO:0000256" key="3">
    <source>
        <dbReference type="ARBA" id="ARBA00022475"/>
    </source>
</evidence>
<keyword evidence="7" id="KW-0479">Metal-binding</keyword>
<comment type="caution">
    <text evidence="9">The sequence shown here is derived from an EMBL/GenBank/DDBJ whole genome shotgun (WGS) entry which is preliminary data.</text>
</comment>
<keyword evidence="3" id="KW-1003">Cell membrane</keyword>
<feature type="transmembrane region" description="Helical" evidence="8">
    <location>
        <begin position="100"/>
        <end position="119"/>
    </location>
</feature>
<name>A0A0G1JJ04_9BACT</name>
<proteinExistence type="inferred from homology"/>
<keyword evidence="6 8" id="KW-0472">Membrane</keyword>
<comment type="subcellular location">
    <subcellularLocation>
        <location evidence="1">Cell membrane</location>
        <topology evidence="1">Multi-pass membrane protein</topology>
    </subcellularLocation>
</comment>
<sequence length="210" mass="23706">MNEPLSAITHLVAALLSVAGLVIMIVFAVLCGRPSLVVGSAIFGSSLILLYLISCFYHFSFKGTKLRKIFKRLDHSMIYVLIAGTYTPICLALPARGWGWSIFGVIWGLAVVGVILKATGARIKEWLSVLIYILMGWFIVVAFYPMILWLPLSSYFWLVLGGVSYTAGCLFYALDGRVLRSRWFGMHEIFHLFVMLGSFSHFWFIFRFVI</sequence>
<dbReference type="Pfam" id="PF03006">
    <property type="entry name" value="HlyIII"/>
    <property type="match status" value="1"/>
</dbReference>
<gene>
    <name evidence="9" type="ORF">UW63_C0018G0013</name>
</gene>
<feature type="transmembrane region" description="Helical" evidence="8">
    <location>
        <begin position="126"/>
        <end position="149"/>
    </location>
</feature>
<feature type="transmembrane region" description="Helical" evidence="8">
    <location>
        <begin position="186"/>
        <end position="206"/>
    </location>
</feature>
<dbReference type="PATRIC" id="fig|1619000.3.peg.362"/>
<dbReference type="GO" id="GO:0046872">
    <property type="term" value="F:metal ion binding"/>
    <property type="evidence" value="ECO:0007669"/>
    <property type="project" value="UniProtKB-KW"/>
</dbReference>
<dbReference type="PANTHER" id="PTHR20855">
    <property type="entry name" value="ADIPOR/PROGESTIN RECEPTOR-RELATED"/>
    <property type="match status" value="1"/>
</dbReference>
<feature type="transmembrane region" description="Helical" evidence="8">
    <location>
        <begin position="77"/>
        <end position="94"/>
    </location>
</feature>
<feature type="binding site" evidence="7">
    <location>
        <position position="187"/>
    </location>
    <ligand>
        <name>Zn(2+)</name>
        <dbReference type="ChEBI" id="CHEBI:29105"/>
    </ligand>
</feature>
<evidence type="ECO:0000313" key="10">
    <source>
        <dbReference type="Proteomes" id="UP000034154"/>
    </source>
</evidence>
<evidence type="ECO:0000256" key="2">
    <source>
        <dbReference type="ARBA" id="ARBA00008488"/>
    </source>
</evidence>
<keyword evidence="4 8" id="KW-0812">Transmembrane</keyword>
<reference evidence="9 10" key="1">
    <citation type="journal article" date="2015" name="Nature">
        <title>rRNA introns, odd ribosomes, and small enigmatic genomes across a large radiation of phyla.</title>
        <authorList>
            <person name="Brown C.T."/>
            <person name="Hug L.A."/>
            <person name="Thomas B.C."/>
            <person name="Sharon I."/>
            <person name="Castelle C.J."/>
            <person name="Singh A."/>
            <person name="Wilkins M.J."/>
            <person name="Williams K.H."/>
            <person name="Banfield J.F."/>
        </authorList>
    </citation>
    <scope>NUCLEOTIDE SEQUENCE [LARGE SCALE GENOMIC DNA]</scope>
</reference>
<evidence type="ECO:0000256" key="1">
    <source>
        <dbReference type="ARBA" id="ARBA00004651"/>
    </source>
</evidence>